<dbReference type="EMBL" id="BAGZ01000008">
    <property type="protein sequence ID" value="GAB78156.1"/>
    <property type="molecule type" value="Genomic_DNA"/>
</dbReference>
<feature type="chain" id="PRO_5003894974" description="VCBS repeat-containing protein" evidence="3">
    <location>
        <begin position="30"/>
        <end position="477"/>
    </location>
</feature>
<dbReference type="Pfam" id="PF13517">
    <property type="entry name" value="FG-GAP_3"/>
    <property type="match status" value="2"/>
</dbReference>
<keyword evidence="5" id="KW-1185">Reference proteome</keyword>
<dbReference type="OrthoDB" id="9779955at2"/>
<gene>
    <name evidence="4" type="ORF">AUCHE_08_04010</name>
</gene>
<evidence type="ECO:0000256" key="3">
    <source>
        <dbReference type="SAM" id="SignalP"/>
    </source>
</evidence>
<evidence type="ECO:0000256" key="1">
    <source>
        <dbReference type="ARBA" id="ARBA00022729"/>
    </source>
</evidence>
<dbReference type="eggNOG" id="COG0791">
    <property type="taxonomic scope" value="Bacteria"/>
</dbReference>
<keyword evidence="1 3" id="KW-0732">Signal</keyword>
<protein>
    <recommendedName>
        <fullName evidence="6">VCBS repeat-containing protein</fullName>
    </recommendedName>
</protein>
<dbReference type="PANTHER" id="PTHR46580">
    <property type="entry name" value="SENSOR KINASE-RELATED"/>
    <property type="match status" value="1"/>
</dbReference>
<feature type="compositionally biased region" description="Basic and acidic residues" evidence="2">
    <location>
        <begin position="34"/>
        <end position="51"/>
    </location>
</feature>
<evidence type="ECO:0000313" key="5">
    <source>
        <dbReference type="Proteomes" id="UP000008495"/>
    </source>
</evidence>
<dbReference type="STRING" id="100225.SAMN05421595_0677"/>
<feature type="signal peptide" evidence="3">
    <location>
        <begin position="1"/>
        <end position="29"/>
    </location>
</feature>
<evidence type="ECO:0000313" key="4">
    <source>
        <dbReference type="EMBL" id="GAB78156.1"/>
    </source>
</evidence>
<dbReference type="AlphaFoldDB" id="K6UMI9"/>
<reference evidence="4 5" key="1">
    <citation type="submission" date="2012-08" db="EMBL/GenBank/DDBJ databases">
        <title>Whole genome shotgun sequence of Austwickia chelonae NBRC 105200.</title>
        <authorList>
            <person name="Yoshida I."/>
            <person name="Hosoyama A."/>
            <person name="Tsuchikane K."/>
            <person name="Katsumata H."/>
            <person name="Ando Y."/>
            <person name="Ohji S."/>
            <person name="Hamada M."/>
            <person name="Tamura T."/>
            <person name="Yamazoe A."/>
            <person name="Yamazaki S."/>
            <person name="Fujita N."/>
        </authorList>
    </citation>
    <scope>NUCLEOTIDE SEQUENCE [LARGE SCALE GENOMIC DNA]</scope>
    <source>
        <strain evidence="4 5">NBRC 105200</strain>
    </source>
</reference>
<dbReference type="InterPro" id="IPR028994">
    <property type="entry name" value="Integrin_alpha_N"/>
</dbReference>
<proteinExistence type="predicted"/>
<accession>K6UMI9</accession>
<feature type="region of interest" description="Disordered" evidence="2">
    <location>
        <begin position="26"/>
        <end position="72"/>
    </location>
</feature>
<evidence type="ECO:0008006" key="6">
    <source>
        <dbReference type="Google" id="ProtNLM"/>
    </source>
</evidence>
<sequence length="477" mass="50518">MNRRSLRAAVPLGALTLLVAGLPAPTAQAEPANPDERPRILQDQGDGKGSDGLHPQWGVTPAPGQDCPANSTKLPTLIGAENFENPTSTLFEITGMTTTTGTTGHHQQHIGQVGAPDATLLRTRVLTTGHNRIYVKFDVRGDFGRREIAVAPNNASGGWVVTPAASADPPAAPDTWRTVRMDLTDGANEGAWKNDLKIQWLRKQQTASTVDIDNIEIYQCTPAPVGEPGDFNGDGFADAVFAMHGGELILGAGSPITPNSLWLGGVGWNTMTWIGSVGDTNGDRFTDLLARTSTGDLLAYYGDGVRGFTGSRKIGNGWQSMTSIIPVGDVNGDGRQDLIARDQAGTMRLYSFRTDGGLEGGKVVGSGWNSFQDVVGIRTSTKPGIPTRLYAVDAHGDLKSYTVSSSGAMTGWGKRVGNGWGFRAITSVGDFDGDGLDDILAVADDGTAYVYPTRGDGQWKPTLKIPEKIWNGAKLIG</sequence>
<dbReference type="Proteomes" id="UP000008495">
    <property type="component" value="Unassembled WGS sequence"/>
</dbReference>
<dbReference type="PANTHER" id="PTHR46580:SF2">
    <property type="entry name" value="MAM DOMAIN-CONTAINING PROTEIN"/>
    <property type="match status" value="1"/>
</dbReference>
<evidence type="ECO:0000256" key="2">
    <source>
        <dbReference type="SAM" id="MobiDB-lite"/>
    </source>
</evidence>
<dbReference type="SUPFAM" id="SSF69318">
    <property type="entry name" value="Integrin alpha N-terminal domain"/>
    <property type="match status" value="1"/>
</dbReference>
<dbReference type="Gene3D" id="2.130.10.130">
    <property type="entry name" value="Integrin alpha, N-terminal"/>
    <property type="match status" value="1"/>
</dbReference>
<comment type="caution">
    <text evidence="4">The sequence shown here is derived from an EMBL/GenBank/DDBJ whole genome shotgun (WGS) entry which is preliminary data.</text>
</comment>
<organism evidence="4 5">
    <name type="scientific">Austwickia chelonae NBRC 105200</name>
    <dbReference type="NCBI Taxonomy" id="1184607"/>
    <lineage>
        <taxon>Bacteria</taxon>
        <taxon>Bacillati</taxon>
        <taxon>Actinomycetota</taxon>
        <taxon>Actinomycetes</taxon>
        <taxon>Micrococcales</taxon>
        <taxon>Dermatophilaceae</taxon>
        <taxon>Austwickia</taxon>
    </lineage>
</organism>
<name>K6UMI9_9MICO</name>
<dbReference type="RefSeq" id="WP_006502910.1">
    <property type="nucleotide sequence ID" value="NZ_BAGZ01000008.1"/>
</dbReference>
<dbReference type="InterPro" id="IPR013517">
    <property type="entry name" value="FG-GAP"/>
</dbReference>